<dbReference type="PROSITE" id="PS00792">
    <property type="entry name" value="DHPS_1"/>
    <property type="match status" value="1"/>
</dbReference>
<evidence type="ECO:0000256" key="3">
    <source>
        <dbReference type="ARBA" id="ARBA00004763"/>
    </source>
</evidence>
<dbReference type="PROSITE" id="PS50972">
    <property type="entry name" value="PTERIN_BINDING"/>
    <property type="match status" value="1"/>
</dbReference>
<dbReference type="EMBL" id="RQGF01000028">
    <property type="protein sequence ID" value="TGL61043.1"/>
    <property type="molecule type" value="Genomic_DNA"/>
</dbReference>
<dbReference type="InterPro" id="IPR045031">
    <property type="entry name" value="DHP_synth-like"/>
</dbReference>
<name>A0A4R9K683_9LEPT</name>
<evidence type="ECO:0000256" key="9">
    <source>
        <dbReference type="RuleBase" id="RU361205"/>
    </source>
</evidence>
<dbReference type="InterPro" id="IPR006390">
    <property type="entry name" value="DHP_synth_dom"/>
</dbReference>
<comment type="catalytic activity">
    <reaction evidence="1">
        <text>(7,8-dihydropterin-6-yl)methyl diphosphate + 4-aminobenzoate = 7,8-dihydropteroate + diphosphate</text>
        <dbReference type="Rhea" id="RHEA:19949"/>
        <dbReference type="ChEBI" id="CHEBI:17836"/>
        <dbReference type="ChEBI" id="CHEBI:17839"/>
        <dbReference type="ChEBI" id="CHEBI:33019"/>
        <dbReference type="ChEBI" id="CHEBI:72950"/>
        <dbReference type="EC" id="2.5.1.15"/>
    </reaction>
</comment>
<dbReference type="InterPro" id="IPR011005">
    <property type="entry name" value="Dihydropteroate_synth-like_sf"/>
</dbReference>
<dbReference type="GO" id="GO:0005829">
    <property type="term" value="C:cytosol"/>
    <property type="evidence" value="ECO:0007669"/>
    <property type="project" value="TreeGrafter"/>
</dbReference>
<dbReference type="InterPro" id="IPR000489">
    <property type="entry name" value="Pterin-binding_dom"/>
</dbReference>
<evidence type="ECO:0000313" key="12">
    <source>
        <dbReference type="Proteomes" id="UP000297762"/>
    </source>
</evidence>
<evidence type="ECO:0000256" key="6">
    <source>
        <dbReference type="ARBA" id="ARBA00022723"/>
    </source>
</evidence>
<gene>
    <name evidence="11" type="primary">folP</name>
    <name evidence="11" type="ORF">EHQ64_14725</name>
</gene>
<keyword evidence="7 9" id="KW-0460">Magnesium</keyword>
<dbReference type="UniPathway" id="UPA00077">
    <property type="reaction ID" value="UER00156"/>
</dbReference>
<dbReference type="Pfam" id="PF00809">
    <property type="entry name" value="Pterin_bind"/>
    <property type="match status" value="1"/>
</dbReference>
<dbReference type="NCBIfam" id="TIGR01496">
    <property type="entry name" value="DHPS"/>
    <property type="match status" value="1"/>
</dbReference>
<sequence>METKMSERLSEGIQGANFPSKPVLFGVLNITSDSFSDGGKYLQEDSALEKAKSLIEEGADVIDIGAQSSNTKANPVSEEIEWERMKGIISELKKENVRISIDTFRPYVIRKALETGVDYINNIRGFVDPESLELLKDQVGTPTKYISMFSQDHSVKASEVSDLRPETVVSKALEFFRERTRTFESLGLADRLILDPGMGFFLSPDYKVSFAVLASISEILSEFPNLMVSVTKKSFLGNALGGLPVEEREVPTAISETYLWMKGVPMIRTHSPKSFLTAMKTWELAHGIYSPQRGLQERSDYSP</sequence>
<evidence type="ECO:0000256" key="5">
    <source>
        <dbReference type="ARBA" id="ARBA00022679"/>
    </source>
</evidence>
<feature type="domain" description="Pterin-binding" evidence="10">
    <location>
        <begin position="22"/>
        <end position="280"/>
    </location>
</feature>
<evidence type="ECO:0000256" key="1">
    <source>
        <dbReference type="ARBA" id="ARBA00000012"/>
    </source>
</evidence>
<dbReference type="Gene3D" id="3.20.20.20">
    <property type="entry name" value="Dihydropteroate synthase-like"/>
    <property type="match status" value="1"/>
</dbReference>
<dbReference type="GO" id="GO:0046872">
    <property type="term" value="F:metal ion binding"/>
    <property type="evidence" value="ECO:0007669"/>
    <property type="project" value="UniProtKB-KW"/>
</dbReference>
<evidence type="ECO:0000259" key="10">
    <source>
        <dbReference type="PROSITE" id="PS50972"/>
    </source>
</evidence>
<comment type="caution">
    <text evidence="11">The sequence shown here is derived from an EMBL/GenBank/DDBJ whole genome shotgun (WGS) entry which is preliminary data.</text>
</comment>
<evidence type="ECO:0000256" key="8">
    <source>
        <dbReference type="ARBA" id="ARBA00022909"/>
    </source>
</evidence>
<protein>
    <recommendedName>
        <fullName evidence="4 9">Dihydropteroate synthase</fullName>
        <shortName evidence="9">DHPS</shortName>
        <ecNumber evidence="4 9">2.5.1.15</ecNumber>
    </recommendedName>
    <alternativeName>
        <fullName evidence="9">Dihydropteroate pyrophosphorylase</fullName>
    </alternativeName>
</protein>
<comment type="function">
    <text evidence="9">Catalyzes the condensation of para-aminobenzoate (pABA) with 6-hydroxymethyl-7,8-dihydropterin diphosphate (DHPt-PP) to form 7,8-dihydropteroate (H2Pte), the immediate precursor of folate derivatives.</text>
</comment>
<dbReference type="EC" id="2.5.1.15" evidence="4 9"/>
<dbReference type="PANTHER" id="PTHR20941">
    <property type="entry name" value="FOLATE SYNTHESIS PROTEINS"/>
    <property type="match status" value="1"/>
</dbReference>
<comment type="cofactor">
    <cofactor evidence="2 9">
        <name>Mg(2+)</name>
        <dbReference type="ChEBI" id="CHEBI:18420"/>
    </cofactor>
</comment>
<evidence type="ECO:0000256" key="7">
    <source>
        <dbReference type="ARBA" id="ARBA00022842"/>
    </source>
</evidence>
<evidence type="ECO:0000313" key="11">
    <source>
        <dbReference type="EMBL" id="TGL61043.1"/>
    </source>
</evidence>
<comment type="similarity">
    <text evidence="9">Belongs to the DHPS family.</text>
</comment>
<keyword evidence="12" id="KW-1185">Reference proteome</keyword>
<dbReference type="AlphaFoldDB" id="A0A4R9K683"/>
<comment type="pathway">
    <text evidence="3 9">Cofactor biosynthesis; tetrahydrofolate biosynthesis; 7,8-dihydrofolate from 2-amino-4-hydroxy-6-hydroxymethyl-7,8-dihydropteridine diphosphate and 4-aminobenzoate: step 1/2.</text>
</comment>
<dbReference type="GO" id="GO:0004156">
    <property type="term" value="F:dihydropteroate synthase activity"/>
    <property type="evidence" value="ECO:0007669"/>
    <property type="project" value="UniProtKB-EC"/>
</dbReference>
<evidence type="ECO:0000256" key="2">
    <source>
        <dbReference type="ARBA" id="ARBA00001946"/>
    </source>
</evidence>
<keyword evidence="8 9" id="KW-0289">Folate biosynthesis</keyword>
<reference evidence="11" key="1">
    <citation type="journal article" date="2019" name="PLoS Negl. Trop. Dis.">
        <title>Revisiting the worldwide diversity of Leptospira species in the environment.</title>
        <authorList>
            <person name="Vincent A.T."/>
            <person name="Schiettekatte O."/>
            <person name="Bourhy P."/>
            <person name="Veyrier F.J."/>
            <person name="Picardeau M."/>
        </authorList>
    </citation>
    <scope>NUCLEOTIDE SEQUENCE [LARGE SCALE GENOMIC DNA]</scope>
    <source>
        <strain evidence="11">201702455</strain>
    </source>
</reference>
<dbReference type="GO" id="GO:0046656">
    <property type="term" value="P:folic acid biosynthetic process"/>
    <property type="evidence" value="ECO:0007669"/>
    <property type="project" value="UniProtKB-KW"/>
</dbReference>
<dbReference type="OrthoDB" id="9811744at2"/>
<proteinExistence type="inferred from homology"/>
<dbReference type="PANTHER" id="PTHR20941:SF1">
    <property type="entry name" value="FOLIC ACID SYNTHESIS PROTEIN FOL1"/>
    <property type="match status" value="1"/>
</dbReference>
<evidence type="ECO:0000256" key="4">
    <source>
        <dbReference type="ARBA" id="ARBA00012458"/>
    </source>
</evidence>
<dbReference type="SUPFAM" id="SSF51717">
    <property type="entry name" value="Dihydropteroate synthetase-like"/>
    <property type="match status" value="1"/>
</dbReference>
<dbReference type="Proteomes" id="UP000297762">
    <property type="component" value="Unassembled WGS sequence"/>
</dbReference>
<organism evidence="11 12">
    <name type="scientific">Leptospira sarikeiensis</name>
    <dbReference type="NCBI Taxonomy" id="2484943"/>
    <lineage>
        <taxon>Bacteria</taxon>
        <taxon>Pseudomonadati</taxon>
        <taxon>Spirochaetota</taxon>
        <taxon>Spirochaetia</taxon>
        <taxon>Leptospirales</taxon>
        <taxon>Leptospiraceae</taxon>
        <taxon>Leptospira</taxon>
    </lineage>
</organism>
<accession>A0A4R9K683</accession>
<keyword evidence="5 9" id="KW-0808">Transferase</keyword>
<keyword evidence="6 9" id="KW-0479">Metal-binding</keyword>
<dbReference type="GO" id="GO:0046654">
    <property type="term" value="P:tetrahydrofolate biosynthetic process"/>
    <property type="evidence" value="ECO:0007669"/>
    <property type="project" value="UniProtKB-UniPathway"/>
</dbReference>